<accession>A0A151GDS0</accession>
<evidence type="ECO:0000313" key="2">
    <source>
        <dbReference type="Proteomes" id="UP000076580"/>
    </source>
</evidence>
<proteinExistence type="predicted"/>
<evidence type="ECO:0000313" key="1">
    <source>
        <dbReference type="EMBL" id="KYK55248.1"/>
    </source>
</evidence>
<reference evidence="1 2" key="1">
    <citation type="journal article" date="2016" name="Sci. Rep.">
        <title>Insights into Adaptations to a Near-Obligate Nematode Endoparasitic Lifestyle from the Finished Genome of Drechmeria coniospora.</title>
        <authorList>
            <person name="Zhang L."/>
            <person name="Zhou Z."/>
            <person name="Guo Q."/>
            <person name="Fokkens L."/>
            <person name="Miskei M."/>
            <person name="Pocsi I."/>
            <person name="Zhang W."/>
            <person name="Chen M."/>
            <person name="Wang L."/>
            <person name="Sun Y."/>
            <person name="Donzelli B.G."/>
            <person name="Gibson D.M."/>
            <person name="Nelson D.R."/>
            <person name="Luo J.G."/>
            <person name="Rep M."/>
            <person name="Liu H."/>
            <person name="Yang S."/>
            <person name="Wang J."/>
            <person name="Krasnoff S.B."/>
            <person name="Xu Y."/>
            <person name="Molnar I."/>
            <person name="Lin M."/>
        </authorList>
    </citation>
    <scope>NUCLEOTIDE SEQUENCE [LARGE SCALE GENOMIC DNA]</scope>
    <source>
        <strain evidence="1 2">ARSEF 6962</strain>
    </source>
</reference>
<dbReference type="Proteomes" id="UP000076580">
    <property type="component" value="Chromosome 03"/>
</dbReference>
<sequence length="82" mass="9453">MIDGCSSRLVTDDVKNKPAAPYSETFCRVPWTLAFGAMNWPFSFEARKDNSERRSSLLGQVRRPTPRSRWLLHQVSIEARRA</sequence>
<protein>
    <submittedName>
        <fullName evidence="1">Uncharacterized protein</fullName>
    </submittedName>
</protein>
<dbReference type="InParanoid" id="A0A151GDS0"/>
<dbReference type="AlphaFoldDB" id="A0A151GDS0"/>
<dbReference type="RefSeq" id="XP_040654600.1">
    <property type="nucleotide sequence ID" value="XM_040804496.1"/>
</dbReference>
<gene>
    <name evidence="1" type="ORF">DCS_07211</name>
</gene>
<keyword evidence="2" id="KW-1185">Reference proteome</keyword>
<name>A0A151GDS0_DRECN</name>
<comment type="caution">
    <text evidence="1">The sequence shown here is derived from an EMBL/GenBank/DDBJ whole genome shotgun (WGS) entry which is preliminary data.</text>
</comment>
<organism evidence="1 2">
    <name type="scientific">Drechmeria coniospora</name>
    <name type="common">Nematophagous fungus</name>
    <name type="synonym">Meria coniospora</name>
    <dbReference type="NCBI Taxonomy" id="98403"/>
    <lineage>
        <taxon>Eukaryota</taxon>
        <taxon>Fungi</taxon>
        <taxon>Dikarya</taxon>
        <taxon>Ascomycota</taxon>
        <taxon>Pezizomycotina</taxon>
        <taxon>Sordariomycetes</taxon>
        <taxon>Hypocreomycetidae</taxon>
        <taxon>Hypocreales</taxon>
        <taxon>Ophiocordycipitaceae</taxon>
        <taxon>Drechmeria</taxon>
    </lineage>
</organism>
<dbReference type="GeneID" id="63719854"/>
<dbReference type="EMBL" id="LAYC01000003">
    <property type="protein sequence ID" value="KYK55248.1"/>
    <property type="molecule type" value="Genomic_DNA"/>
</dbReference>